<evidence type="ECO:0000256" key="2">
    <source>
        <dbReference type="ARBA" id="ARBA00022692"/>
    </source>
</evidence>
<evidence type="ECO:0000256" key="5">
    <source>
        <dbReference type="SAM" id="Phobius"/>
    </source>
</evidence>
<comment type="subcellular location">
    <subcellularLocation>
        <location evidence="1">Membrane</location>
        <topology evidence="1">Multi-pass membrane protein</topology>
    </subcellularLocation>
</comment>
<dbReference type="GO" id="GO:0009403">
    <property type="term" value="P:toxin biosynthetic process"/>
    <property type="evidence" value="ECO:0007669"/>
    <property type="project" value="InterPro"/>
</dbReference>
<dbReference type="PANTHER" id="PTHR37306:SF1">
    <property type="entry name" value="COLICIN V PRODUCTION PROTEIN"/>
    <property type="match status" value="1"/>
</dbReference>
<feature type="transmembrane region" description="Helical" evidence="5">
    <location>
        <begin position="94"/>
        <end position="115"/>
    </location>
</feature>
<organism evidence="6 7">
    <name type="scientific">Candidatus Magasanikbacteria bacterium RIFCSPLOWO2_01_FULL_40_15</name>
    <dbReference type="NCBI Taxonomy" id="1798686"/>
    <lineage>
        <taxon>Bacteria</taxon>
        <taxon>Candidatus Magasanikiibacteriota</taxon>
    </lineage>
</organism>
<dbReference type="EMBL" id="MFQH01000006">
    <property type="protein sequence ID" value="OGH78585.1"/>
    <property type="molecule type" value="Genomic_DNA"/>
</dbReference>
<dbReference type="GO" id="GO:0016020">
    <property type="term" value="C:membrane"/>
    <property type="evidence" value="ECO:0007669"/>
    <property type="project" value="UniProtKB-SubCell"/>
</dbReference>
<accession>A0A1F6N3L9</accession>
<evidence type="ECO:0000256" key="3">
    <source>
        <dbReference type="ARBA" id="ARBA00022989"/>
    </source>
</evidence>
<dbReference type="AlphaFoldDB" id="A0A1F6N3L9"/>
<sequence length="167" mass="18737">MAGFALFGFWFGFIHTAGSLMGTLAGAYLASRYYEPMAMWLTKITGWEGNIARVTMFIVAFFIISRLVGFAFWIVDRILSIITRLPFISSLNRLLGVGLGFIEGAMTLGLILFFVERFPLSEKIMTMIAESELAPKFRSVADVFIPLLPDALKLLKSTVDYVQNKFI</sequence>
<reference evidence="6 7" key="1">
    <citation type="journal article" date="2016" name="Nat. Commun.">
        <title>Thousands of microbial genomes shed light on interconnected biogeochemical processes in an aquifer system.</title>
        <authorList>
            <person name="Anantharaman K."/>
            <person name="Brown C.T."/>
            <person name="Hug L.A."/>
            <person name="Sharon I."/>
            <person name="Castelle C.J."/>
            <person name="Probst A.J."/>
            <person name="Thomas B.C."/>
            <person name="Singh A."/>
            <person name="Wilkins M.J."/>
            <person name="Karaoz U."/>
            <person name="Brodie E.L."/>
            <person name="Williams K.H."/>
            <person name="Hubbard S.S."/>
            <person name="Banfield J.F."/>
        </authorList>
    </citation>
    <scope>NUCLEOTIDE SEQUENCE [LARGE SCALE GENOMIC DNA]</scope>
</reference>
<evidence type="ECO:0000256" key="1">
    <source>
        <dbReference type="ARBA" id="ARBA00004141"/>
    </source>
</evidence>
<dbReference type="Pfam" id="PF02674">
    <property type="entry name" value="Colicin_V"/>
    <property type="match status" value="1"/>
</dbReference>
<keyword evidence="3 5" id="KW-1133">Transmembrane helix</keyword>
<protein>
    <recommendedName>
        <fullName evidence="8">Colicin V production protein</fullName>
    </recommendedName>
</protein>
<dbReference type="Proteomes" id="UP000177040">
    <property type="component" value="Unassembled WGS sequence"/>
</dbReference>
<proteinExistence type="predicted"/>
<dbReference type="PANTHER" id="PTHR37306">
    <property type="entry name" value="COLICIN V PRODUCTION PROTEIN"/>
    <property type="match status" value="1"/>
</dbReference>
<dbReference type="InterPro" id="IPR003825">
    <property type="entry name" value="Colicin-V_CvpA"/>
</dbReference>
<evidence type="ECO:0000313" key="6">
    <source>
        <dbReference type="EMBL" id="OGH78585.1"/>
    </source>
</evidence>
<feature type="transmembrane region" description="Helical" evidence="5">
    <location>
        <begin position="6"/>
        <end position="30"/>
    </location>
</feature>
<keyword evidence="4 5" id="KW-0472">Membrane</keyword>
<comment type="caution">
    <text evidence="6">The sequence shown here is derived from an EMBL/GenBank/DDBJ whole genome shotgun (WGS) entry which is preliminary data.</text>
</comment>
<keyword evidence="2 5" id="KW-0812">Transmembrane</keyword>
<evidence type="ECO:0000256" key="4">
    <source>
        <dbReference type="ARBA" id="ARBA00023136"/>
    </source>
</evidence>
<evidence type="ECO:0000313" key="7">
    <source>
        <dbReference type="Proteomes" id="UP000177040"/>
    </source>
</evidence>
<evidence type="ECO:0008006" key="8">
    <source>
        <dbReference type="Google" id="ProtNLM"/>
    </source>
</evidence>
<gene>
    <name evidence="6" type="ORF">A2983_02900</name>
</gene>
<name>A0A1F6N3L9_9BACT</name>
<feature type="transmembrane region" description="Helical" evidence="5">
    <location>
        <begin position="51"/>
        <end position="74"/>
    </location>
</feature>